<organism evidence="2">
    <name type="scientific">freshwater metagenome</name>
    <dbReference type="NCBI Taxonomy" id="449393"/>
    <lineage>
        <taxon>unclassified sequences</taxon>
        <taxon>metagenomes</taxon>
        <taxon>ecological metagenomes</taxon>
    </lineage>
</organism>
<evidence type="ECO:0000313" key="1">
    <source>
        <dbReference type="EMBL" id="CAB4917406.1"/>
    </source>
</evidence>
<name>A0A6J7MT24_9ZZZZ</name>
<evidence type="ECO:0000313" key="2">
    <source>
        <dbReference type="EMBL" id="CAB4981533.1"/>
    </source>
</evidence>
<dbReference type="EMBL" id="CAFBOS010000015">
    <property type="protein sequence ID" value="CAB4981533.1"/>
    <property type="molecule type" value="Genomic_DNA"/>
</dbReference>
<dbReference type="EMBL" id="CAFBMH010000076">
    <property type="protein sequence ID" value="CAB4917406.1"/>
    <property type="molecule type" value="Genomic_DNA"/>
</dbReference>
<accession>A0A6J7MT24</accession>
<reference evidence="2" key="1">
    <citation type="submission" date="2020-05" db="EMBL/GenBank/DDBJ databases">
        <authorList>
            <person name="Chiriac C."/>
            <person name="Salcher M."/>
            <person name="Ghai R."/>
            <person name="Kavagutti S V."/>
        </authorList>
    </citation>
    <scope>NUCLEOTIDE SEQUENCE</scope>
</reference>
<proteinExistence type="predicted"/>
<dbReference type="AlphaFoldDB" id="A0A6J7MT24"/>
<sequence>MRVSTTLTPNASSCAAAAWATARFTAASFVPVGPTVPGSSAPPWPGSSTTLAATIGVALLTATAAPHGDVTTKAPSARTESTAATTPVEVTTARGLPSARTAGIGRGTLVVEVLDAMVDPPGAADVVGAVV</sequence>
<protein>
    <submittedName>
        <fullName evidence="2">Unannotated protein</fullName>
    </submittedName>
</protein>
<gene>
    <name evidence="1" type="ORF">UFOPK3543_01894</name>
    <name evidence="2" type="ORF">UFOPK3967_00387</name>
</gene>